<keyword evidence="4" id="KW-1185">Reference proteome</keyword>
<sequence>MQIKPLFAAGILAGSALTPPAQAKEYPRQPIQVVVPYAAGGNLDVTARAIAQPLAEALKGSVVIVNKPGAGGSVASTYVSRAKPDGYTVMITANTELSVTPYITGAPYSMDSFASVGTINTVPMLIEVHPDSKYRQIGELIKAACAQPDTVTMGVAGIGSVNYMALRFLEQATQCRFRMVPYQGSGPAVTALLGNQVDAVIDQVSSSQSYLRTGKLRALAMMSPQRPAGWEDVPTLAESGIEGADMATMAALVTPKDVSEDIRNKLSAALKLALSDARVQENIKALGGIPYTAEHDDFMAEIKPLRALAEKYKAEGRL</sequence>
<gene>
    <name evidence="3" type="ORF">FOZ76_03900</name>
</gene>
<dbReference type="Gene3D" id="3.40.190.10">
    <property type="entry name" value="Periplasmic binding protein-like II"/>
    <property type="match status" value="1"/>
</dbReference>
<dbReference type="PANTHER" id="PTHR42928:SF5">
    <property type="entry name" value="BLR1237 PROTEIN"/>
    <property type="match status" value="1"/>
</dbReference>
<comment type="caution">
    <text evidence="3">The sequence shown here is derived from an EMBL/GenBank/DDBJ whole genome shotgun (WGS) entry which is preliminary data.</text>
</comment>
<feature type="chain" id="PRO_5022090084" evidence="2">
    <location>
        <begin position="24"/>
        <end position="318"/>
    </location>
</feature>
<dbReference type="SUPFAM" id="SSF53850">
    <property type="entry name" value="Periplasmic binding protein-like II"/>
    <property type="match status" value="1"/>
</dbReference>
<organism evidence="3 4">
    <name type="scientific">Verticiella sediminum</name>
    <dbReference type="NCBI Taxonomy" id="1247510"/>
    <lineage>
        <taxon>Bacteria</taxon>
        <taxon>Pseudomonadati</taxon>
        <taxon>Pseudomonadota</taxon>
        <taxon>Betaproteobacteria</taxon>
        <taxon>Burkholderiales</taxon>
        <taxon>Alcaligenaceae</taxon>
        <taxon>Verticiella</taxon>
    </lineage>
</organism>
<dbReference type="EMBL" id="VLTJ01000007">
    <property type="protein sequence ID" value="TSH97943.1"/>
    <property type="molecule type" value="Genomic_DNA"/>
</dbReference>
<evidence type="ECO:0000313" key="3">
    <source>
        <dbReference type="EMBL" id="TSH97943.1"/>
    </source>
</evidence>
<dbReference type="RefSeq" id="WP_143946825.1">
    <property type="nucleotide sequence ID" value="NZ_BAABMB010000004.1"/>
</dbReference>
<dbReference type="OrthoDB" id="8678477at2"/>
<dbReference type="InterPro" id="IPR005064">
    <property type="entry name" value="BUG"/>
</dbReference>
<dbReference type="PANTHER" id="PTHR42928">
    <property type="entry name" value="TRICARBOXYLATE-BINDING PROTEIN"/>
    <property type="match status" value="1"/>
</dbReference>
<evidence type="ECO:0000256" key="2">
    <source>
        <dbReference type="SAM" id="SignalP"/>
    </source>
</evidence>
<feature type="signal peptide" evidence="2">
    <location>
        <begin position="1"/>
        <end position="23"/>
    </location>
</feature>
<dbReference type="InterPro" id="IPR042100">
    <property type="entry name" value="Bug_dom1"/>
</dbReference>
<accession>A0A556AYB9</accession>
<evidence type="ECO:0000313" key="4">
    <source>
        <dbReference type="Proteomes" id="UP000318405"/>
    </source>
</evidence>
<comment type="similarity">
    <text evidence="1">Belongs to the UPF0065 (bug) family.</text>
</comment>
<reference evidence="3 4" key="1">
    <citation type="submission" date="2019-07" db="EMBL/GenBank/DDBJ databases">
        <title>Qingshengfaniella alkalisoli gen. nov., sp. nov., isolated from saline soil.</title>
        <authorList>
            <person name="Xu L."/>
            <person name="Huang X.-X."/>
            <person name="Sun J.-Q."/>
        </authorList>
    </citation>
    <scope>NUCLEOTIDE SEQUENCE [LARGE SCALE GENOMIC DNA]</scope>
    <source>
        <strain evidence="3 4">DSM 27279</strain>
    </source>
</reference>
<proteinExistence type="inferred from homology"/>
<protein>
    <submittedName>
        <fullName evidence="3">Tripartite tricarboxylate transporter substrate binding protein</fullName>
    </submittedName>
</protein>
<keyword evidence="2" id="KW-0732">Signal</keyword>
<evidence type="ECO:0000256" key="1">
    <source>
        <dbReference type="ARBA" id="ARBA00006987"/>
    </source>
</evidence>
<dbReference type="Proteomes" id="UP000318405">
    <property type="component" value="Unassembled WGS sequence"/>
</dbReference>
<dbReference type="Gene3D" id="3.40.190.150">
    <property type="entry name" value="Bordetella uptake gene, domain 1"/>
    <property type="match status" value="1"/>
</dbReference>
<dbReference type="Pfam" id="PF03401">
    <property type="entry name" value="TctC"/>
    <property type="match status" value="1"/>
</dbReference>
<dbReference type="PIRSF" id="PIRSF017082">
    <property type="entry name" value="YflP"/>
    <property type="match status" value="1"/>
</dbReference>
<dbReference type="AlphaFoldDB" id="A0A556AYB9"/>
<name>A0A556AYB9_9BURK</name>
<dbReference type="CDD" id="cd07012">
    <property type="entry name" value="PBP2_Bug_TTT"/>
    <property type="match status" value="1"/>
</dbReference>